<dbReference type="EMBL" id="JACSQF010000034">
    <property type="protein sequence ID" value="MBD7982927.1"/>
    <property type="molecule type" value="Genomic_DNA"/>
</dbReference>
<name>A0ABR8U4G0_9CELL</name>
<keyword evidence="3" id="KW-1185">Reference proteome</keyword>
<evidence type="ECO:0000313" key="2">
    <source>
        <dbReference type="EMBL" id="MBD7982927.1"/>
    </source>
</evidence>
<reference evidence="2 3" key="1">
    <citation type="submission" date="2020-08" db="EMBL/GenBank/DDBJ databases">
        <title>A Genomic Blueprint of the Chicken Gut Microbiome.</title>
        <authorList>
            <person name="Gilroy R."/>
            <person name="Ravi A."/>
            <person name="Getino M."/>
            <person name="Pursley I."/>
            <person name="Horton D.L."/>
            <person name="Alikhan N.-F."/>
            <person name="Baker D."/>
            <person name="Gharbi K."/>
            <person name="Hall N."/>
            <person name="Watson M."/>
            <person name="Adriaenssens E.M."/>
            <person name="Foster-Nyarko E."/>
            <person name="Jarju S."/>
            <person name="Secka A."/>
            <person name="Antonio M."/>
            <person name="Oren A."/>
            <person name="Chaudhuri R."/>
            <person name="La Ragione R.M."/>
            <person name="Hildebrand F."/>
            <person name="Pallen M.J."/>
        </authorList>
    </citation>
    <scope>NUCLEOTIDE SEQUENCE [LARGE SCALE GENOMIC DNA]</scope>
    <source>
        <strain evidence="2 3">Sa2CUA9</strain>
    </source>
</reference>
<sequence length="98" mass="10814">MSRPGSAAPGDTSSPPDGLPKDHTSTPTFAEVWQILNDEDRAQLAGIEVTQDEILTFLHTQPEDDTPARLFSELQVERLHIYRTALERKQGEESPASA</sequence>
<comment type="caution">
    <text evidence="2">The sequence shown here is derived from an EMBL/GenBank/DDBJ whole genome shotgun (WGS) entry which is preliminary data.</text>
</comment>
<feature type="region of interest" description="Disordered" evidence="1">
    <location>
        <begin position="1"/>
        <end position="28"/>
    </location>
</feature>
<dbReference type="RefSeq" id="WP_191806106.1">
    <property type="nucleotide sequence ID" value="NZ_JACSQF010000034.1"/>
</dbReference>
<protein>
    <recommendedName>
        <fullName evidence="4">DUF3263 domain-containing protein</fullName>
    </recommendedName>
</protein>
<gene>
    <name evidence="2" type="ORF">H9641_19710</name>
</gene>
<evidence type="ECO:0000256" key="1">
    <source>
        <dbReference type="SAM" id="MobiDB-lite"/>
    </source>
</evidence>
<proteinExistence type="predicted"/>
<evidence type="ECO:0000313" key="3">
    <source>
        <dbReference type="Proteomes" id="UP000655570"/>
    </source>
</evidence>
<dbReference type="Proteomes" id="UP000655570">
    <property type="component" value="Unassembled WGS sequence"/>
</dbReference>
<organism evidence="2 3">
    <name type="scientific">Oerskovia merdavium</name>
    <dbReference type="NCBI Taxonomy" id="2762227"/>
    <lineage>
        <taxon>Bacteria</taxon>
        <taxon>Bacillati</taxon>
        <taxon>Actinomycetota</taxon>
        <taxon>Actinomycetes</taxon>
        <taxon>Micrococcales</taxon>
        <taxon>Cellulomonadaceae</taxon>
        <taxon>Oerskovia</taxon>
    </lineage>
</organism>
<evidence type="ECO:0008006" key="4">
    <source>
        <dbReference type="Google" id="ProtNLM"/>
    </source>
</evidence>
<accession>A0ABR8U4G0</accession>